<dbReference type="VEuPathDB" id="TrichDB:TRFO_41279"/>
<evidence type="ECO:0000259" key="7">
    <source>
        <dbReference type="Pfam" id="PF07970"/>
    </source>
</evidence>
<feature type="domain" description="Endoplasmic reticulum vesicle transporter C-terminal" evidence="7">
    <location>
        <begin position="131"/>
        <end position="347"/>
    </location>
</feature>
<organism evidence="9 10">
    <name type="scientific">Tritrichomonas foetus</name>
    <dbReference type="NCBI Taxonomy" id="1144522"/>
    <lineage>
        <taxon>Eukaryota</taxon>
        <taxon>Metamonada</taxon>
        <taxon>Parabasalia</taxon>
        <taxon>Tritrichomonadida</taxon>
        <taxon>Tritrichomonadidae</taxon>
        <taxon>Tritrichomonas</taxon>
    </lineage>
</organism>
<keyword evidence="5 6" id="KW-0472">Membrane</keyword>
<feature type="transmembrane region" description="Helical" evidence="6">
    <location>
        <begin position="20"/>
        <end position="42"/>
    </location>
</feature>
<feature type="domain" description="Endoplasmic reticulum vesicle transporter N-terminal" evidence="8">
    <location>
        <begin position="1"/>
        <end position="94"/>
    </location>
</feature>
<dbReference type="PANTHER" id="PTHR10984:SF25">
    <property type="entry name" value="ENDOPLASMIC RETICULUM-GOLGI INTERMEDIATE COMPARTMENT PROTEIN 3"/>
    <property type="match status" value="1"/>
</dbReference>
<comment type="subcellular location">
    <subcellularLocation>
        <location evidence="1">Membrane</location>
        <topology evidence="1">Multi-pass membrane protein</topology>
    </subcellularLocation>
</comment>
<dbReference type="Proteomes" id="UP000179807">
    <property type="component" value="Unassembled WGS sequence"/>
</dbReference>
<keyword evidence="3 6" id="KW-0812">Transmembrane</keyword>
<evidence type="ECO:0000313" key="10">
    <source>
        <dbReference type="Proteomes" id="UP000179807"/>
    </source>
</evidence>
<protein>
    <recommendedName>
        <fullName evidence="11">Endoplasmic reticulum-Golgi intermediate compartment protein 3</fullName>
    </recommendedName>
</protein>
<evidence type="ECO:0000256" key="2">
    <source>
        <dbReference type="ARBA" id="ARBA00005648"/>
    </source>
</evidence>
<reference evidence="9" key="1">
    <citation type="submission" date="2016-10" db="EMBL/GenBank/DDBJ databases">
        <authorList>
            <person name="Benchimol M."/>
            <person name="Almeida L.G."/>
            <person name="Vasconcelos A.T."/>
            <person name="Perreira-Neves A."/>
            <person name="Rosa I.A."/>
            <person name="Tasca T."/>
            <person name="Bogo M.R."/>
            <person name="de Souza W."/>
        </authorList>
    </citation>
    <scope>NUCLEOTIDE SEQUENCE [LARGE SCALE GENOMIC DNA]</scope>
    <source>
        <strain evidence="9">K</strain>
    </source>
</reference>
<dbReference type="AlphaFoldDB" id="A0A1J4L0P5"/>
<dbReference type="GeneID" id="94848383"/>
<evidence type="ECO:0000256" key="1">
    <source>
        <dbReference type="ARBA" id="ARBA00004141"/>
    </source>
</evidence>
<gene>
    <name evidence="9" type="ORF">TRFO_41279</name>
</gene>
<dbReference type="Pfam" id="PF13850">
    <property type="entry name" value="ERGIC_N"/>
    <property type="match status" value="1"/>
</dbReference>
<dbReference type="RefSeq" id="XP_068370233.1">
    <property type="nucleotide sequence ID" value="XM_068513679.1"/>
</dbReference>
<dbReference type="InterPro" id="IPR039542">
    <property type="entry name" value="Erv_N"/>
</dbReference>
<keyword evidence="4 6" id="KW-1133">Transmembrane helix</keyword>
<sequence>MRKFDLFPKVSDDSFDVRTITGGVISIFTFITLMFIAFVEIVSNRPNKIKQRAIFEDYRTVKPQPLTIFFNMTVSYPCHLLHISVQDVSGNHQMPSNQKIIRQRLDSHYKPLSQPISDSDPKSIFSSCGNCYGSNYSKCCLTCFDIASSFMLQNKIVPNLDNFEQCKRDRKAIDDQEVCRLSGQISTQFSKGIILINAGGEMKLPVHFKHDLTYFGDNVNLSHYITELRFGPNFDYLRNPLDGGRWYQRGRGFFFYRYKLNLVKTYYEGNPNSQSTSKKVISNQYSAQFNQYKIEKTVSKRHPGIAFDFDTAPIAVQMYIEKKSTLKFITKLLAIIGGAFTLGGLFDSLVYSIHSYKE</sequence>
<evidence type="ECO:0000313" key="9">
    <source>
        <dbReference type="EMBL" id="OHT17097.1"/>
    </source>
</evidence>
<dbReference type="Pfam" id="PF07970">
    <property type="entry name" value="COPIIcoated_ERV"/>
    <property type="match status" value="1"/>
</dbReference>
<evidence type="ECO:0000256" key="6">
    <source>
        <dbReference type="SAM" id="Phobius"/>
    </source>
</evidence>
<evidence type="ECO:0000256" key="4">
    <source>
        <dbReference type="ARBA" id="ARBA00022989"/>
    </source>
</evidence>
<evidence type="ECO:0000256" key="5">
    <source>
        <dbReference type="ARBA" id="ARBA00023136"/>
    </source>
</evidence>
<dbReference type="InterPro" id="IPR012936">
    <property type="entry name" value="Erv_C"/>
</dbReference>
<comment type="similarity">
    <text evidence="2">Belongs to the ERGIC family.</text>
</comment>
<dbReference type="GO" id="GO:0005783">
    <property type="term" value="C:endoplasmic reticulum"/>
    <property type="evidence" value="ECO:0007669"/>
    <property type="project" value="TreeGrafter"/>
</dbReference>
<dbReference type="GO" id="GO:0030134">
    <property type="term" value="C:COPII-coated ER to Golgi transport vesicle"/>
    <property type="evidence" value="ECO:0007669"/>
    <property type="project" value="TreeGrafter"/>
</dbReference>
<dbReference type="PANTHER" id="PTHR10984">
    <property type="entry name" value="ENDOPLASMIC RETICULUM-GOLGI INTERMEDIATE COMPARTMENT PROTEIN"/>
    <property type="match status" value="1"/>
</dbReference>
<evidence type="ECO:0000256" key="3">
    <source>
        <dbReference type="ARBA" id="ARBA00022692"/>
    </source>
</evidence>
<feature type="transmembrane region" description="Helical" evidence="6">
    <location>
        <begin position="332"/>
        <end position="353"/>
    </location>
</feature>
<dbReference type="EMBL" id="MLAK01000036">
    <property type="protein sequence ID" value="OHT17097.1"/>
    <property type="molecule type" value="Genomic_DNA"/>
</dbReference>
<keyword evidence="10" id="KW-1185">Reference proteome</keyword>
<comment type="caution">
    <text evidence="9">The sequence shown here is derived from an EMBL/GenBank/DDBJ whole genome shotgun (WGS) entry which is preliminary data.</text>
</comment>
<evidence type="ECO:0008006" key="11">
    <source>
        <dbReference type="Google" id="ProtNLM"/>
    </source>
</evidence>
<dbReference type="InterPro" id="IPR045888">
    <property type="entry name" value="Erv"/>
</dbReference>
<evidence type="ECO:0000259" key="8">
    <source>
        <dbReference type="Pfam" id="PF13850"/>
    </source>
</evidence>
<dbReference type="GO" id="GO:0016020">
    <property type="term" value="C:membrane"/>
    <property type="evidence" value="ECO:0007669"/>
    <property type="project" value="UniProtKB-SubCell"/>
</dbReference>
<accession>A0A1J4L0P5</accession>
<dbReference type="OrthoDB" id="270930at2759"/>
<name>A0A1J4L0P5_9EUKA</name>
<proteinExistence type="inferred from homology"/>